<dbReference type="EMBL" id="QZDT01000008">
    <property type="protein sequence ID" value="NBJ92467.1"/>
    <property type="molecule type" value="Genomic_DNA"/>
</dbReference>
<dbReference type="InterPro" id="IPR050114">
    <property type="entry name" value="UPF0173_UPF0282_UlaG_hydrolase"/>
</dbReference>
<evidence type="ECO:0000313" key="1">
    <source>
        <dbReference type="EMBL" id="NBJ92467.1"/>
    </source>
</evidence>
<dbReference type="Gene3D" id="3.60.15.10">
    <property type="entry name" value="Ribonuclease Z/Hydroxyacylglutathione hydrolase-like"/>
    <property type="match status" value="1"/>
</dbReference>
<name>A0A9X5BG13_9FIRM</name>
<sequence>MIMERKWYKQGNGLLREMKEWLPGPHELIFWYLGQCGFVYKKEAIVYIDPVLNSLVDEKGDNMRYYPSPFSPDKVTADYVLCTHGHKDHLALETLTGIAKADLHTKFIVPGDCVETLVEAGIDRPRIIEACAKEELQLPGLTVYPIQAAHPVHQKTAQGKDVALCYQLTMGNIRILHLGDTYLTQQLLNDLLALKAPDLFFAPINGGDYFRTARDCIGNLNMLETANLAIMLKAAVTVPTHYDMVKGNTVDPLDFVRILREIDDAARWQLPALGEGVIYLPLSF</sequence>
<dbReference type="AlphaFoldDB" id="A0A9X5BG13"/>
<accession>A0A9X5BG13</accession>
<dbReference type="SUPFAM" id="SSF56281">
    <property type="entry name" value="Metallo-hydrolase/oxidoreductase"/>
    <property type="match status" value="1"/>
</dbReference>
<keyword evidence="2" id="KW-1185">Reference proteome</keyword>
<dbReference type="InterPro" id="IPR036866">
    <property type="entry name" value="RibonucZ/Hydroxyglut_hydro"/>
</dbReference>
<dbReference type="Proteomes" id="UP001154420">
    <property type="component" value="Unassembled WGS sequence"/>
</dbReference>
<organism evidence="1 2">
    <name type="scientific">Parablautia muri</name>
    <dbReference type="NCBI Taxonomy" id="2320879"/>
    <lineage>
        <taxon>Bacteria</taxon>
        <taxon>Bacillati</taxon>
        <taxon>Bacillota</taxon>
        <taxon>Clostridia</taxon>
        <taxon>Lachnospirales</taxon>
        <taxon>Lachnospiraceae</taxon>
        <taxon>Parablautia</taxon>
    </lineage>
</organism>
<reference evidence="1" key="1">
    <citation type="submission" date="2018-09" db="EMBL/GenBank/DDBJ databases">
        <title>Murine metabolic-syndrome-specific gut microbial biobank.</title>
        <authorList>
            <person name="Liu C."/>
        </authorList>
    </citation>
    <scope>NUCLEOTIDE SEQUENCE</scope>
    <source>
        <strain evidence="1">D42-62</strain>
    </source>
</reference>
<dbReference type="PANTHER" id="PTHR43546:SF8">
    <property type="entry name" value="METALLO-BETA-LACTAMASE DOMAIN-CONTAINING PROTEIN"/>
    <property type="match status" value="1"/>
</dbReference>
<dbReference type="PANTHER" id="PTHR43546">
    <property type="entry name" value="UPF0173 METAL-DEPENDENT HYDROLASE MJ1163-RELATED"/>
    <property type="match status" value="1"/>
</dbReference>
<comment type="caution">
    <text evidence="1">The sequence shown here is derived from an EMBL/GenBank/DDBJ whole genome shotgun (WGS) entry which is preliminary data.</text>
</comment>
<proteinExistence type="predicted"/>
<dbReference type="Pfam" id="PF13483">
    <property type="entry name" value="Lactamase_B_3"/>
    <property type="match status" value="1"/>
</dbReference>
<protein>
    <submittedName>
        <fullName evidence="1">MBL fold metallo-hydrolase</fullName>
    </submittedName>
</protein>
<evidence type="ECO:0000313" key="2">
    <source>
        <dbReference type="Proteomes" id="UP001154420"/>
    </source>
</evidence>
<gene>
    <name evidence="1" type="ORF">D5281_07630</name>
</gene>